<reference evidence="1 2" key="1">
    <citation type="submission" date="2019-02" db="EMBL/GenBank/DDBJ databases">
        <title>Genome sequence of the sea-ice species Brumimicrobium glaciale.</title>
        <authorList>
            <person name="Bowman J.P."/>
        </authorList>
    </citation>
    <scope>NUCLEOTIDE SEQUENCE [LARGE SCALE GENOMIC DNA]</scope>
    <source>
        <strain evidence="1 2">IC156</strain>
    </source>
</reference>
<name>A0A4Q4KPI1_9FLAO</name>
<protein>
    <submittedName>
        <fullName evidence="1">Uncharacterized protein</fullName>
    </submittedName>
</protein>
<dbReference type="OrthoDB" id="1356127at2"/>
<accession>A0A4Q4KPI1</accession>
<evidence type="ECO:0000313" key="2">
    <source>
        <dbReference type="Proteomes" id="UP000293952"/>
    </source>
</evidence>
<dbReference type="AlphaFoldDB" id="A0A4Q4KPI1"/>
<proteinExistence type="predicted"/>
<sequence>MKVKTDLVKIIEVLPHVTFEFEKKEALIIKSKKTNSSIRIAFWEREHTVFFKDFHQEKYDFFVNKEVQLVEFE</sequence>
<dbReference type="RefSeq" id="WP_130092938.1">
    <property type="nucleotide sequence ID" value="NZ_SETE01000002.1"/>
</dbReference>
<evidence type="ECO:0000313" key="1">
    <source>
        <dbReference type="EMBL" id="RYM34930.1"/>
    </source>
</evidence>
<gene>
    <name evidence="1" type="ORF">ERX46_06025</name>
</gene>
<keyword evidence="2" id="KW-1185">Reference proteome</keyword>
<dbReference type="EMBL" id="SETE01000002">
    <property type="protein sequence ID" value="RYM34930.1"/>
    <property type="molecule type" value="Genomic_DNA"/>
</dbReference>
<comment type="caution">
    <text evidence="1">The sequence shown here is derived from an EMBL/GenBank/DDBJ whole genome shotgun (WGS) entry which is preliminary data.</text>
</comment>
<organism evidence="1 2">
    <name type="scientific">Brumimicrobium glaciale</name>
    <dbReference type="NCBI Taxonomy" id="200475"/>
    <lineage>
        <taxon>Bacteria</taxon>
        <taxon>Pseudomonadati</taxon>
        <taxon>Bacteroidota</taxon>
        <taxon>Flavobacteriia</taxon>
        <taxon>Flavobacteriales</taxon>
        <taxon>Crocinitomicaceae</taxon>
        <taxon>Brumimicrobium</taxon>
    </lineage>
</organism>
<dbReference type="Proteomes" id="UP000293952">
    <property type="component" value="Unassembled WGS sequence"/>
</dbReference>